<dbReference type="RefSeq" id="WP_181831358.1">
    <property type="nucleotide sequence ID" value="NZ_UYIQ01000001.1"/>
</dbReference>
<sequence length="230" mass="25015">MKKKFITFVVAIATIIGANAQEFKVGAKAGFLMSNVSDPETSVSVGGVTGTAKFSTSYSPGFHFGAFIEYGFNEQLWVEAGVDYAFQGANVNSLSGSINNVSLGELDIKDGKLKIEQFNIPLWIKYDFNGFRPKIGVNLGFVSKAKASGKDNSSFGLVNVDNESLTLDKKFDLGLGFGAEYNFDSGFFFDASFNLGLTDLSTKSYSENGYKLPTLNFKNRVFQVGVGYKF</sequence>
<evidence type="ECO:0000256" key="2">
    <source>
        <dbReference type="SAM" id="SignalP"/>
    </source>
</evidence>
<dbReference type="InterPro" id="IPR027385">
    <property type="entry name" value="Beta-barrel_OMP"/>
</dbReference>
<evidence type="ECO:0000313" key="5">
    <source>
        <dbReference type="Proteomes" id="UP000276733"/>
    </source>
</evidence>
<dbReference type="GO" id="GO:0044384">
    <property type="term" value="C:host outer membrane"/>
    <property type="evidence" value="ECO:0007669"/>
    <property type="project" value="InterPro"/>
</dbReference>
<feature type="signal peptide" evidence="2">
    <location>
        <begin position="1"/>
        <end position="20"/>
    </location>
</feature>
<comment type="caution">
    <text evidence="4">The sequence shown here is derived from an EMBL/GenBank/DDBJ whole genome shotgun (WGS) entry which is preliminary data.</text>
</comment>
<dbReference type="SUPFAM" id="SSF56925">
    <property type="entry name" value="OMPA-like"/>
    <property type="match status" value="1"/>
</dbReference>
<proteinExistence type="predicted"/>
<keyword evidence="1 2" id="KW-0732">Signal</keyword>
<protein>
    <submittedName>
        <fullName evidence="4">Outer membrane protein W</fullName>
    </submittedName>
</protein>
<dbReference type="PROSITE" id="PS00695">
    <property type="entry name" value="ENT_VIR_OMP_2"/>
    <property type="match status" value="1"/>
</dbReference>
<feature type="chain" id="PRO_5031023744" evidence="2">
    <location>
        <begin position="21"/>
        <end position="230"/>
    </location>
</feature>
<feature type="domain" description="Outer membrane protein beta-barrel" evidence="3">
    <location>
        <begin position="10"/>
        <end position="230"/>
    </location>
</feature>
<dbReference type="Gene3D" id="2.40.160.20">
    <property type="match status" value="1"/>
</dbReference>
<dbReference type="Proteomes" id="UP000276733">
    <property type="component" value="Unassembled WGS sequence"/>
</dbReference>
<name>A0A7Z9CA59_CAPOC</name>
<dbReference type="Pfam" id="PF13505">
    <property type="entry name" value="OMP_b-brl"/>
    <property type="match status" value="1"/>
</dbReference>
<accession>A0A7Z9CA59</accession>
<evidence type="ECO:0000313" key="4">
    <source>
        <dbReference type="EMBL" id="VDG81739.1"/>
    </source>
</evidence>
<evidence type="ECO:0000259" key="3">
    <source>
        <dbReference type="Pfam" id="PF13505"/>
    </source>
</evidence>
<dbReference type="InterPro" id="IPR011250">
    <property type="entry name" value="OMP/PagP_B-barrel"/>
</dbReference>
<gene>
    <name evidence="4" type="ORF">NCTC11458_01032</name>
</gene>
<organism evidence="4 5">
    <name type="scientific">Capnocytophaga ochracea</name>
    <dbReference type="NCBI Taxonomy" id="1018"/>
    <lineage>
        <taxon>Bacteria</taxon>
        <taxon>Pseudomonadati</taxon>
        <taxon>Bacteroidota</taxon>
        <taxon>Flavobacteriia</taxon>
        <taxon>Flavobacteriales</taxon>
        <taxon>Flavobacteriaceae</taxon>
        <taxon>Capnocytophaga</taxon>
    </lineage>
</organism>
<dbReference type="InterPro" id="IPR000758">
    <property type="entry name" value="Enterovir_OMP"/>
</dbReference>
<dbReference type="AlphaFoldDB" id="A0A7Z9CA59"/>
<reference evidence="4 5" key="1">
    <citation type="submission" date="2018-11" db="EMBL/GenBank/DDBJ databases">
        <authorList>
            <consortium name="Pathogen Informatics"/>
        </authorList>
    </citation>
    <scope>NUCLEOTIDE SEQUENCE [LARGE SCALE GENOMIC DNA]</scope>
    <source>
        <strain evidence="4 5">NCTC11458</strain>
    </source>
</reference>
<evidence type="ECO:0000256" key="1">
    <source>
        <dbReference type="ARBA" id="ARBA00022729"/>
    </source>
</evidence>
<dbReference type="EMBL" id="UYIQ01000001">
    <property type="protein sequence ID" value="VDG81739.1"/>
    <property type="molecule type" value="Genomic_DNA"/>
</dbReference>